<sequence length="419" mass="46774">MMTDEDEMFYAHPESVEGLLQRGRGLGAIRAAQDPQQAAPFVYDSIRRDWSGSFPDERAIYLARLIRDLRLSPTPVAEQLSGSSHEHARATDVLVVLALDGSNEARDALRAHIRDGAHWMYVLEEVAHHWPTPWWDDLGDIARTRIVDVLEPPLTNPAWIRFGIDISHPVPRPSRRDLSGHTIDALYGLLTETQQPKNRIRVDALRELRHRDALDALLPLVPTLVTPDDTRLLPEIYRAVEHLGPAAVPAAHAWAHHEFPRLAYLGATTLADQLVPEAIPLLIDRLAELRRTHTWCGPDAGARRLARFGSAATDALTHLRWFWLRTPHSYERAAYLQALAAIDRTGLDYAHTESLWDCEENSRLQAIDQAPDSPLTRARIADLRDDPMETPDVRSAAAGRAAGSQPFSRPGSGAPSRNA</sequence>
<evidence type="ECO:0000256" key="1">
    <source>
        <dbReference type="SAM" id="MobiDB-lite"/>
    </source>
</evidence>
<keyword evidence="3" id="KW-1185">Reference proteome</keyword>
<proteinExistence type="predicted"/>
<feature type="region of interest" description="Disordered" evidence="1">
    <location>
        <begin position="379"/>
        <end position="419"/>
    </location>
</feature>
<dbReference type="AlphaFoldDB" id="A0A7K0CMC3"/>
<dbReference type="EMBL" id="WEGJ01000021">
    <property type="protein sequence ID" value="MQY14413.1"/>
    <property type="molecule type" value="Genomic_DNA"/>
</dbReference>
<evidence type="ECO:0000313" key="2">
    <source>
        <dbReference type="EMBL" id="MQY14413.1"/>
    </source>
</evidence>
<name>A0A7K0CMC3_9ACTN</name>
<organism evidence="2 3">
    <name type="scientific">Streptomyces smaragdinus</name>
    <dbReference type="NCBI Taxonomy" id="2585196"/>
    <lineage>
        <taxon>Bacteria</taxon>
        <taxon>Bacillati</taxon>
        <taxon>Actinomycetota</taxon>
        <taxon>Actinomycetes</taxon>
        <taxon>Kitasatosporales</taxon>
        <taxon>Streptomycetaceae</taxon>
        <taxon>Streptomyces</taxon>
    </lineage>
</organism>
<reference evidence="2 3" key="1">
    <citation type="submission" date="2019-10" db="EMBL/GenBank/DDBJ databases">
        <title>Streptomyces smaragdinus sp. nov. and Streptomyces fabii sp. nov., isolated from the gut of fungus growing-termite Macrotermes natalensis.</title>
        <authorList>
            <person name="Schwitalla J."/>
            <person name="Benndorf R."/>
            <person name="Martin K."/>
            <person name="De Beer W."/>
            <person name="Kaster A.-K."/>
            <person name="Vollmers J."/>
            <person name="Poulsen M."/>
            <person name="Beemelmanns C."/>
        </authorList>
    </citation>
    <scope>NUCLEOTIDE SEQUENCE [LARGE SCALE GENOMIC DNA]</scope>
    <source>
        <strain evidence="2 3">RB5</strain>
    </source>
</reference>
<evidence type="ECO:0000313" key="3">
    <source>
        <dbReference type="Proteomes" id="UP000466345"/>
    </source>
</evidence>
<accession>A0A7K0CMC3</accession>
<comment type="caution">
    <text evidence="2">The sequence shown here is derived from an EMBL/GenBank/DDBJ whole genome shotgun (WGS) entry which is preliminary data.</text>
</comment>
<dbReference type="Proteomes" id="UP000466345">
    <property type="component" value="Unassembled WGS sequence"/>
</dbReference>
<gene>
    <name evidence="2" type="ORF">SRB5_45800</name>
</gene>
<protein>
    <recommendedName>
        <fullName evidence="4">HEAT repeat domain-containing protein</fullName>
    </recommendedName>
</protein>
<evidence type="ECO:0008006" key="4">
    <source>
        <dbReference type="Google" id="ProtNLM"/>
    </source>
</evidence>
<feature type="compositionally biased region" description="Low complexity" evidence="1">
    <location>
        <begin position="394"/>
        <end position="404"/>
    </location>
</feature>